<dbReference type="Proteomes" id="UP000022910">
    <property type="component" value="Unassembled WGS sequence"/>
</dbReference>
<evidence type="ECO:0000259" key="4">
    <source>
        <dbReference type="Pfam" id="PF21530"/>
    </source>
</evidence>
<keyword evidence="1" id="KW-0227">DNA damage</keyword>
<evidence type="ECO:0000259" key="2">
    <source>
        <dbReference type="Pfam" id="PF05970"/>
    </source>
</evidence>
<dbReference type="SUPFAM" id="SSF52540">
    <property type="entry name" value="P-loop containing nucleoside triphosphate hydrolases"/>
    <property type="match status" value="1"/>
</dbReference>
<comment type="caution">
    <text evidence="5">The sequence shown here is derived from an EMBL/GenBank/DDBJ whole genome shotgun (WGS) entry which is preliminary data.</text>
</comment>
<dbReference type="HOGENOM" id="CLU_001324_0_1_1"/>
<dbReference type="OMA" id="YNCHINK"/>
<comment type="similarity">
    <text evidence="1">Belongs to the helicase family.</text>
</comment>
<dbReference type="OrthoDB" id="2276331at2759"/>
<evidence type="ECO:0000259" key="3">
    <source>
        <dbReference type="Pfam" id="PF14214"/>
    </source>
</evidence>
<dbReference type="EMBL" id="JEMT01011144">
    <property type="protein sequence ID" value="EXX77376.1"/>
    <property type="molecule type" value="Genomic_DNA"/>
</dbReference>
<gene>
    <name evidence="5" type="ORF">RirG_024350</name>
</gene>
<feature type="domain" description="DNA helicase Pif1-like 2B" evidence="4">
    <location>
        <begin position="723"/>
        <end position="766"/>
    </location>
</feature>
<dbReference type="AlphaFoldDB" id="A0A015LXF0"/>
<sequence length="826" mass="94333">MAIVRVFGKHDLFITITCNPKWPEITEALLPNQNAQDRPDLISCVFNMKLKSILNDILKKDIFGKVIAYLNTIEFQKRGLPHAHLLLILAQEYKPKTVDDYNAIISAEIPDKHSNPNTFNIVKKSMMHGPCSTLISNSPCMKDGKCSKRYPRNFQEHTTENMDGYPIYRQVKGIQLDNRWVVPYNPYLTTKYDCHINVEICSLITAIKYLFKYVYKGHDHATVEISGGGNTNQINNNEISLYLDARYISASEATWRIFHYRLHNEKPDIIQLSVHLPGQHRVLFQGNERLEDILTRSAEEKTILTAWFHANTKYPHARRLTYAEFPSQWVYNKKTKEWKPRQRGNSIGHIYFIHPVAGEKYYLRMLLNVVRDSTSFENIRTVNGIFYHTFKEACIALNLLQDNEEWNQYLQEASQVQGGAQLLRHNSNNMTLELTDDDIHNRALHHLQVILSKNGRLLTKFPNMPIPPAIFNDESNRLIREEQEYDIEELLKLAKDDFSSLNTEQRAIFDEVIKTVETKTPAIFFIDFNFNYIYIHIYSNLLAKVRLEKRIAIAVASSGIAALLLPGGRTAHSCFKIPLEIHEDSTCADEAPMVHRHAFEAVDRMLRDIMKAVDLSLENQPFGVGEGQIPTIDGLANNIIQLPNDIVLQSQNINDLIQLIYPNLSINSNPKYLVERAILTPKNVDVYSVNTIIMDQFPGEAVEYLSADAIEEQSNSEYQYPIEFLNSITIGGLPPHKLVLKKGSPILLLRNISPSDGLCNGTRLVCCSFQKNVIEAEIITGKHAGKCAFLPHVTLSPTNATLPFTFKRRQFPIQPAFVMTINKSQG</sequence>
<dbReference type="Pfam" id="PF14214">
    <property type="entry name" value="Helitron_like_N"/>
    <property type="match status" value="1"/>
</dbReference>
<evidence type="ECO:0000313" key="6">
    <source>
        <dbReference type="Proteomes" id="UP000022910"/>
    </source>
</evidence>
<protein>
    <recommendedName>
        <fullName evidence="1">ATP-dependent DNA helicase</fullName>
        <ecNumber evidence="1">5.6.2.3</ecNumber>
    </recommendedName>
</protein>
<keyword evidence="1" id="KW-0234">DNA repair</keyword>
<keyword evidence="1" id="KW-0378">Hydrolase</keyword>
<dbReference type="GO" id="GO:0006281">
    <property type="term" value="P:DNA repair"/>
    <property type="evidence" value="ECO:0007669"/>
    <property type="project" value="UniProtKB-KW"/>
</dbReference>
<dbReference type="GO" id="GO:0016887">
    <property type="term" value="F:ATP hydrolysis activity"/>
    <property type="evidence" value="ECO:0007669"/>
    <property type="project" value="RHEA"/>
</dbReference>
<organism evidence="5 6">
    <name type="scientific">Rhizophagus irregularis (strain DAOM 197198w)</name>
    <name type="common">Glomus intraradices</name>
    <dbReference type="NCBI Taxonomy" id="1432141"/>
    <lineage>
        <taxon>Eukaryota</taxon>
        <taxon>Fungi</taxon>
        <taxon>Fungi incertae sedis</taxon>
        <taxon>Mucoromycota</taxon>
        <taxon>Glomeromycotina</taxon>
        <taxon>Glomeromycetes</taxon>
        <taxon>Glomerales</taxon>
        <taxon>Glomeraceae</taxon>
        <taxon>Rhizophagus</taxon>
    </lineage>
</organism>
<dbReference type="GO" id="GO:0000723">
    <property type="term" value="P:telomere maintenance"/>
    <property type="evidence" value="ECO:0007669"/>
    <property type="project" value="InterPro"/>
</dbReference>
<keyword evidence="1" id="KW-0347">Helicase</keyword>
<comment type="cofactor">
    <cofactor evidence="1">
        <name>Mg(2+)</name>
        <dbReference type="ChEBI" id="CHEBI:18420"/>
    </cofactor>
</comment>
<evidence type="ECO:0000256" key="1">
    <source>
        <dbReference type="RuleBase" id="RU363044"/>
    </source>
</evidence>
<dbReference type="Pfam" id="PF21530">
    <property type="entry name" value="Pif1_2B_dom"/>
    <property type="match status" value="1"/>
</dbReference>
<dbReference type="STRING" id="1432141.A0A015LXF0"/>
<keyword evidence="1" id="KW-0067">ATP-binding</keyword>
<keyword evidence="6" id="KW-1185">Reference proteome</keyword>
<dbReference type="PANTHER" id="PTHR10492">
    <property type="match status" value="1"/>
</dbReference>
<name>A0A015LXF0_RHIIW</name>
<accession>A0A015LXF0</accession>
<feature type="domain" description="Helitron helicase-like" evidence="3">
    <location>
        <begin position="1"/>
        <end position="87"/>
    </location>
</feature>
<dbReference type="GO" id="GO:0005524">
    <property type="term" value="F:ATP binding"/>
    <property type="evidence" value="ECO:0007669"/>
    <property type="project" value="UniProtKB-KW"/>
</dbReference>
<comment type="catalytic activity">
    <reaction evidence="1">
        <text>ATP + H2O = ADP + phosphate + H(+)</text>
        <dbReference type="Rhea" id="RHEA:13065"/>
        <dbReference type="ChEBI" id="CHEBI:15377"/>
        <dbReference type="ChEBI" id="CHEBI:15378"/>
        <dbReference type="ChEBI" id="CHEBI:30616"/>
        <dbReference type="ChEBI" id="CHEBI:43474"/>
        <dbReference type="ChEBI" id="CHEBI:456216"/>
        <dbReference type="EC" id="5.6.2.3"/>
    </reaction>
</comment>
<evidence type="ECO:0000313" key="5">
    <source>
        <dbReference type="EMBL" id="EXX77376.1"/>
    </source>
</evidence>
<dbReference type="GO" id="GO:0006310">
    <property type="term" value="P:DNA recombination"/>
    <property type="evidence" value="ECO:0007669"/>
    <property type="project" value="UniProtKB-KW"/>
</dbReference>
<keyword evidence="1" id="KW-0233">DNA recombination</keyword>
<dbReference type="InterPro" id="IPR049163">
    <property type="entry name" value="Pif1-like_2B_dom"/>
</dbReference>
<feature type="domain" description="DNA helicase Pif1-like DEAD-box helicase" evidence="2">
    <location>
        <begin position="501"/>
        <end position="587"/>
    </location>
</feature>
<dbReference type="Pfam" id="PF05970">
    <property type="entry name" value="PIF1"/>
    <property type="match status" value="1"/>
</dbReference>
<dbReference type="EC" id="5.6.2.3" evidence="1"/>
<dbReference type="InterPro" id="IPR027417">
    <property type="entry name" value="P-loop_NTPase"/>
</dbReference>
<dbReference type="GO" id="GO:0043139">
    <property type="term" value="F:5'-3' DNA helicase activity"/>
    <property type="evidence" value="ECO:0007669"/>
    <property type="project" value="UniProtKB-EC"/>
</dbReference>
<reference evidence="5 6" key="1">
    <citation type="submission" date="2014-02" db="EMBL/GenBank/DDBJ databases">
        <title>Single nucleus genome sequencing reveals high similarity among nuclei of an endomycorrhizal fungus.</title>
        <authorList>
            <person name="Lin K."/>
            <person name="Geurts R."/>
            <person name="Zhang Z."/>
            <person name="Limpens E."/>
            <person name="Saunders D.G."/>
            <person name="Mu D."/>
            <person name="Pang E."/>
            <person name="Cao H."/>
            <person name="Cha H."/>
            <person name="Lin T."/>
            <person name="Zhou Q."/>
            <person name="Shang Y."/>
            <person name="Li Y."/>
            <person name="Ivanov S."/>
            <person name="Sharma T."/>
            <person name="Velzen R.V."/>
            <person name="Ruijter N.D."/>
            <person name="Aanen D.K."/>
            <person name="Win J."/>
            <person name="Kamoun S."/>
            <person name="Bisseling T."/>
            <person name="Huang S."/>
        </authorList>
    </citation>
    <scope>NUCLEOTIDE SEQUENCE [LARGE SCALE GENOMIC DNA]</scope>
    <source>
        <strain evidence="6">DAOM197198w</strain>
    </source>
</reference>
<dbReference type="PANTHER" id="PTHR10492:SF57">
    <property type="entry name" value="ATP-DEPENDENT DNA HELICASE"/>
    <property type="match status" value="1"/>
</dbReference>
<keyword evidence="1" id="KW-0547">Nucleotide-binding</keyword>
<dbReference type="InterPro" id="IPR010285">
    <property type="entry name" value="DNA_helicase_pif1-like_DEAD"/>
</dbReference>
<proteinExistence type="inferred from homology"/>
<dbReference type="InterPro" id="IPR025476">
    <property type="entry name" value="Helitron_helicase-like"/>
</dbReference>